<gene>
    <name evidence="1" type="ORF">F8M49_12770</name>
</gene>
<dbReference type="EMBL" id="WBMO01000001">
    <property type="protein sequence ID" value="MDV2476007.1"/>
    <property type="molecule type" value="Genomic_DNA"/>
</dbReference>
<dbReference type="Proteomes" id="UP001275440">
    <property type="component" value="Unassembled WGS sequence"/>
</dbReference>
<keyword evidence="2" id="KW-1185">Reference proteome</keyword>
<sequence length="153" mass="16173">MSGFHLERSGAGVRLSLPDAVVTVLSSADHTGGAYELMLVEAPRGEPPPMHAESWAKTYHLLRGRIRVRAGDVSRDLAPGDSCTFAPETMNTFSVLTADAVFLLVSAGTAMGGFFADLDGVLREQHSPAELPALLAPLADRHNIRFSEAGGSS</sequence>
<accession>A0ABU3WPT6</accession>
<dbReference type="SUPFAM" id="SSF51182">
    <property type="entry name" value="RmlC-like cupins"/>
    <property type="match status" value="1"/>
</dbReference>
<name>A0ABU3WPT6_9NOCA</name>
<dbReference type="InterPro" id="IPR011051">
    <property type="entry name" value="RmlC_Cupin_sf"/>
</dbReference>
<evidence type="ECO:0000313" key="2">
    <source>
        <dbReference type="Proteomes" id="UP001275440"/>
    </source>
</evidence>
<protein>
    <recommendedName>
        <fullName evidence="3">Cupin domain-containing protein</fullName>
    </recommendedName>
</protein>
<dbReference type="InterPro" id="IPR014710">
    <property type="entry name" value="RmlC-like_jellyroll"/>
</dbReference>
<organism evidence="1 2">
    <name type="scientific">Rhodococcus zopfii</name>
    <dbReference type="NCBI Taxonomy" id="43772"/>
    <lineage>
        <taxon>Bacteria</taxon>
        <taxon>Bacillati</taxon>
        <taxon>Actinomycetota</taxon>
        <taxon>Actinomycetes</taxon>
        <taxon>Mycobacteriales</taxon>
        <taxon>Nocardiaceae</taxon>
        <taxon>Rhodococcus</taxon>
    </lineage>
</organism>
<dbReference type="Gene3D" id="2.60.120.10">
    <property type="entry name" value="Jelly Rolls"/>
    <property type="match status" value="1"/>
</dbReference>
<evidence type="ECO:0008006" key="3">
    <source>
        <dbReference type="Google" id="ProtNLM"/>
    </source>
</evidence>
<evidence type="ECO:0000313" key="1">
    <source>
        <dbReference type="EMBL" id="MDV2476007.1"/>
    </source>
</evidence>
<proteinExistence type="predicted"/>
<comment type="caution">
    <text evidence="1">The sequence shown here is derived from an EMBL/GenBank/DDBJ whole genome shotgun (WGS) entry which is preliminary data.</text>
</comment>
<reference evidence="1 2" key="1">
    <citation type="submission" date="2019-10" db="EMBL/GenBank/DDBJ databases">
        <title>Draft Genome Assembly of Rhodococcus zopfii DSM44189.</title>
        <authorList>
            <person name="Sutton J.M."/>
            <person name="Akob D.M."/>
            <person name="Bushman T.J."/>
        </authorList>
    </citation>
    <scope>NUCLEOTIDE SEQUENCE [LARGE SCALE GENOMIC DNA]</scope>
    <source>
        <strain evidence="1 2">DSM 44189</strain>
    </source>
</reference>